<gene>
    <name evidence="6" type="ORF">DFR71_3027</name>
</gene>
<dbReference type="AlphaFoldDB" id="A0A4R1FQP4"/>
<name>A0A4R1FQP4_9NOCA</name>
<dbReference type="OrthoDB" id="3667753at2"/>
<organism evidence="6 7">
    <name type="scientific">Nocardia alba</name>
    <dbReference type="NCBI Taxonomy" id="225051"/>
    <lineage>
        <taxon>Bacteria</taxon>
        <taxon>Bacillati</taxon>
        <taxon>Actinomycetota</taxon>
        <taxon>Actinomycetes</taxon>
        <taxon>Mycobacteriales</taxon>
        <taxon>Nocardiaceae</taxon>
        <taxon>Nocardia</taxon>
    </lineage>
</organism>
<reference evidence="6 7" key="1">
    <citation type="submission" date="2019-03" db="EMBL/GenBank/DDBJ databases">
        <title>Genomic Encyclopedia of Type Strains, Phase IV (KMG-IV): sequencing the most valuable type-strain genomes for metagenomic binning, comparative biology and taxonomic classification.</title>
        <authorList>
            <person name="Goeker M."/>
        </authorList>
    </citation>
    <scope>NUCLEOTIDE SEQUENCE [LARGE SCALE GENOMIC DNA]</scope>
    <source>
        <strain evidence="6 7">DSM 44684</strain>
    </source>
</reference>
<dbReference type="GO" id="GO:0006629">
    <property type="term" value="P:lipid metabolic process"/>
    <property type="evidence" value="ECO:0007669"/>
    <property type="project" value="UniProtKB-KW"/>
</dbReference>
<dbReference type="STRING" id="1210063.GCA_001612665_00686"/>
<dbReference type="RefSeq" id="WP_132369850.1">
    <property type="nucleotide sequence ID" value="NZ_SMFR01000002.1"/>
</dbReference>
<evidence type="ECO:0000256" key="2">
    <source>
        <dbReference type="ARBA" id="ARBA00022603"/>
    </source>
</evidence>
<dbReference type="InterPro" id="IPR050723">
    <property type="entry name" value="CFA/CMAS"/>
</dbReference>
<keyword evidence="7" id="KW-1185">Reference proteome</keyword>
<evidence type="ECO:0000313" key="7">
    <source>
        <dbReference type="Proteomes" id="UP000294856"/>
    </source>
</evidence>
<sequence>MIEVAETNQHYDLDPEVFGEFLDPLRKYSSGRYLSDTDTLEQAQRHKLRFVAGRLGLSGGERVLDAGCGWGSLILFMAEEFGCQTVGVSPAPRQHEYIAGQAAARGLTDRVRTQVAHFEQLELPARAFDAVTMLGSIVHMPDLDTAFARARRTLRRGGMLYVSESCFRSARTRAAFDDRTGTRFIRSDIFGFGELRPLSELVAGAENAGFAIDAVDDLTDDYRRTIDDWIANVEAAAERIDAHEPGLAAKLARYLEIANAGWGYTTKHYALTCRNAR</sequence>
<dbReference type="SUPFAM" id="SSF53335">
    <property type="entry name" value="S-adenosyl-L-methionine-dependent methyltransferases"/>
    <property type="match status" value="1"/>
</dbReference>
<dbReference type="GO" id="GO:0032259">
    <property type="term" value="P:methylation"/>
    <property type="evidence" value="ECO:0007669"/>
    <property type="project" value="UniProtKB-KW"/>
</dbReference>
<comment type="caution">
    <text evidence="6">The sequence shown here is derived from an EMBL/GenBank/DDBJ whole genome shotgun (WGS) entry which is preliminary data.</text>
</comment>
<dbReference type="CDD" id="cd02440">
    <property type="entry name" value="AdoMet_MTases"/>
    <property type="match status" value="1"/>
</dbReference>
<dbReference type="PANTHER" id="PTHR43667">
    <property type="entry name" value="CYCLOPROPANE-FATTY-ACYL-PHOSPHOLIPID SYNTHASE"/>
    <property type="match status" value="1"/>
</dbReference>
<keyword evidence="4" id="KW-0949">S-adenosyl-L-methionine</keyword>
<keyword evidence="5" id="KW-0443">Lipid metabolism</keyword>
<dbReference type="EMBL" id="SMFR01000002">
    <property type="protein sequence ID" value="TCJ96993.1"/>
    <property type="molecule type" value="Genomic_DNA"/>
</dbReference>
<dbReference type="Proteomes" id="UP000294856">
    <property type="component" value="Unassembled WGS sequence"/>
</dbReference>
<dbReference type="PANTHER" id="PTHR43667:SF1">
    <property type="entry name" value="CYCLOPROPANE-FATTY-ACYL-PHOSPHOLIPID SYNTHASE"/>
    <property type="match status" value="1"/>
</dbReference>
<keyword evidence="3" id="KW-0808">Transferase</keyword>
<dbReference type="InterPro" id="IPR029063">
    <property type="entry name" value="SAM-dependent_MTases_sf"/>
</dbReference>
<evidence type="ECO:0000256" key="4">
    <source>
        <dbReference type="ARBA" id="ARBA00022691"/>
    </source>
</evidence>
<evidence type="ECO:0000313" key="6">
    <source>
        <dbReference type="EMBL" id="TCJ96993.1"/>
    </source>
</evidence>
<proteinExistence type="inferred from homology"/>
<protein>
    <submittedName>
        <fullName evidence="6">Cyclopropane-fatty-acyl-phospholipid synthase</fullName>
    </submittedName>
</protein>
<keyword evidence="2" id="KW-0489">Methyltransferase</keyword>
<dbReference type="Pfam" id="PF02353">
    <property type="entry name" value="CMAS"/>
    <property type="match status" value="1"/>
</dbReference>
<evidence type="ECO:0000256" key="5">
    <source>
        <dbReference type="ARBA" id="ARBA00023098"/>
    </source>
</evidence>
<evidence type="ECO:0000256" key="3">
    <source>
        <dbReference type="ARBA" id="ARBA00022679"/>
    </source>
</evidence>
<dbReference type="GO" id="GO:0008168">
    <property type="term" value="F:methyltransferase activity"/>
    <property type="evidence" value="ECO:0007669"/>
    <property type="project" value="UniProtKB-KW"/>
</dbReference>
<accession>A0A4R1FQP4</accession>
<comment type="similarity">
    <text evidence="1">Belongs to the CFA/CMAS family.</text>
</comment>
<evidence type="ECO:0000256" key="1">
    <source>
        <dbReference type="ARBA" id="ARBA00010815"/>
    </source>
</evidence>
<dbReference type="Gene3D" id="3.40.50.150">
    <property type="entry name" value="Vaccinia Virus protein VP39"/>
    <property type="match status" value="1"/>
</dbReference>